<dbReference type="InterPro" id="IPR009014">
    <property type="entry name" value="Transketo_C/PFOR_II"/>
</dbReference>
<dbReference type="Proteomes" id="UP000632195">
    <property type="component" value="Unassembled WGS sequence"/>
</dbReference>
<protein>
    <submittedName>
        <fullName evidence="5">Oxalate oxidoreductase subunit alpha</fullName>
    </submittedName>
</protein>
<evidence type="ECO:0000256" key="1">
    <source>
        <dbReference type="ARBA" id="ARBA00011595"/>
    </source>
</evidence>
<comment type="subunit">
    <text evidence="1">Heterotetramer of one alpha, one beta, one delta and one gamma chain.</text>
</comment>
<dbReference type="FunFam" id="3.40.50.920:FF:000010">
    <property type="entry name" value="Pyruvate ferredoxin oxidoreductase, alpha subunit"/>
    <property type="match status" value="1"/>
</dbReference>
<dbReference type="SUPFAM" id="SSF52922">
    <property type="entry name" value="TK C-terminal domain-like"/>
    <property type="match status" value="1"/>
</dbReference>
<evidence type="ECO:0000256" key="2">
    <source>
        <dbReference type="ARBA" id="ARBA00023002"/>
    </source>
</evidence>
<feature type="domain" description="Pyruvate flavodoxin/ferredoxin oxidoreductase pyrimidine binding" evidence="3">
    <location>
        <begin position="27"/>
        <end position="246"/>
    </location>
</feature>
<dbReference type="GO" id="GO:0006979">
    <property type="term" value="P:response to oxidative stress"/>
    <property type="evidence" value="ECO:0007669"/>
    <property type="project" value="TreeGrafter"/>
</dbReference>
<dbReference type="Gene3D" id="3.40.50.920">
    <property type="match status" value="1"/>
</dbReference>
<evidence type="ECO:0000259" key="4">
    <source>
        <dbReference type="Pfam" id="PF17147"/>
    </source>
</evidence>
<dbReference type="FunFam" id="3.40.50.970:FF:000012">
    <property type="entry name" value="Pyruvate:ferredoxin (Flavodoxin) oxidoreductase"/>
    <property type="match status" value="1"/>
</dbReference>
<dbReference type="CDD" id="cd07034">
    <property type="entry name" value="TPP_PYR_PFOR_IOR-alpha_like"/>
    <property type="match status" value="1"/>
</dbReference>
<dbReference type="EMBL" id="BMNY01000002">
    <property type="protein sequence ID" value="GGM77375.1"/>
    <property type="molecule type" value="Genomic_DNA"/>
</dbReference>
<evidence type="ECO:0000313" key="6">
    <source>
        <dbReference type="Proteomes" id="UP000632195"/>
    </source>
</evidence>
<dbReference type="Pfam" id="PF17147">
    <property type="entry name" value="PFOR_II"/>
    <property type="match status" value="1"/>
</dbReference>
<dbReference type="InterPro" id="IPR029061">
    <property type="entry name" value="THDP-binding"/>
</dbReference>
<accession>A0AA37BSB2</accession>
<dbReference type="Pfam" id="PF01855">
    <property type="entry name" value="POR_N"/>
    <property type="match status" value="1"/>
</dbReference>
<dbReference type="SUPFAM" id="SSF52518">
    <property type="entry name" value="Thiamin diphosphate-binding fold (THDP-binding)"/>
    <property type="match status" value="1"/>
</dbReference>
<gene>
    <name evidence="5" type="ORF">GCM10007108_14460</name>
</gene>
<dbReference type="GO" id="GO:0019752">
    <property type="term" value="P:carboxylic acid metabolic process"/>
    <property type="evidence" value="ECO:0007669"/>
    <property type="project" value="UniProtKB-ARBA"/>
</dbReference>
<keyword evidence="2" id="KW-0560">Oxidoreductase</keyword>
<dbReference type="GO" id="GO:0044272">
    <property type="term" value="P:sulfur compound biosynthetic process"/>
    <property type="evidence" value="ECO:0007669"/>
    <property type="project" value="UniProtKB-ARBA"/>
</dbReference>
<dbReference type="InterPro" id="IPR050722">
    <property type="entry name" value="Pyruvate:ferred/Flavod_OxRd"/>
</dbReference>
<keyword evidence="6" id="KW-1185">Reference proteome</keyword>
<dbReference type="PANTHER" id="PTHR32154">
    <property type="entry name" value="PYRUVATE-FLAVODOXIN OXIDOREDUCTASE-RELATED"/>
    <property type="match status" value="1"/>
</dbReference>
<feature type="domain" description="Pyruvate:ferredoxin oxidoreductase core" evidence="4">
    <location>
        <begin position="274"/>
        <end position="379"/>
    </location>
</feature>
<reference evidence="5" key="1">
    <citation type="journal article" date="2014" name="Int. J. Syst. Evol. Microbiol.">
        <title>Complete genome sequence of Corynebacterium casei LMG S-19264T (=DSM 44701T), isolated from a smear-ripened cheese.</title>
        <authorList>
            <consortium name="US DOE Joint Genome Institute (JGI-PGF)"/>
            <person name="Walter F."/>
            <person name="Albersmeier A."/>
            <person name="Kalinowski J."/>
            <person name="Ruckert C."/>
        </authorList>
    </citation>
    <scope>NUCLEOTIDE SEQUENCE</scope>
    <source>
        <strain evidence="5">JCM 13583</strain>
    </source>
</reference>
<dbReference type="Gene3D" id="3.40.50.970">
    <property type="match status" value="1"/>
</dbReference>
<organism evidence="5 6">
    <name type="scientific">Thermogymnomonas acidicola</name>
    <dbReference type="NCBI Taxonomy" id="399579"/>
    <lineage>
        <taxon>Archaea</taxon>
        <taxon>Methanobacteriati</taxon>
        <taxon>Thermoplasmatota</taxon>
        <taxon>Thermoplasmata</taxon>
        <taxon>Thermoplasmatales</taxon>
        <taxon>Thermogymnomonas</taxon>
    </lineage>
</organism>
<name>A0AA37BSB2_9ARCH</name>
<sequence>MAVESVSVKSAYEREELLNGCQAVSHAVRLADVDVVAAYPIRPYTEVMDQISKFIADGEFYAEYIIADGEHSQFEIGKHAVSVGARAFVGSSGTGWMYATEALVATATDRLPLVAMCGNRALDDPGAFGVEHNDALMLRDVGWNLVWVDTAQQALDTTLLAYRIAEDPAVMMPTAVSLDGAFLTHSQHMVKIPTKEAVDQFLPPYNPKVKLDPDNPVSIAPQANEDWVMEIRRQNYEAGKRAKGVIYRAYREFNEIFGTHYENPFFEEFMTADADFVLIGMGSIAMPAKAAVKEMRRKGVKAGYISLHWLRPFPTEELRKALSRFRGIGVIDRDFAIGTPDLGGVLFHEIRSCMYRSSSRPNILNFISGLGARDTSIEDCMRMIDIVSHAKGDETEQVVTWIGVRE</sequence>
<dbReference type="AlphaFoldDB" id="A0AA37BSB2"/>
<dbReference type="PANTHER" id="PTHR32154:SF30">
    <property type="entry name" value="2-OXOACID OXIDOREDUCTASE (FERREDOXIN)"/>
    <property type="match status" value="1"/>
</dbReference>
<evidence type="ECO:0000259" key="3">
    <source>
        <dbReference type="Pfam" id="PF01855"/>
    </source>
</evidence>
<dbReference type="GO" id="GO:0016903">
    <property type="term" value="F:oxidoreductase activity, acting on the aldehyde or oxo group of donors"/>
    <property type="evidence" value="ECO:0007669"/>
    <property type="project" value="UniProtKB-ARBA"/>
</dbReference>
<proteinExistence type="predicted"/>
<comment type="caution">
    <text evidence="5">The sequence shown here is derived from an EMBL/GenBank/DDBJ whole genome shotgun (WGS) entry which is preliminary data.</text>
</comment>
<reference evidence="5" key="2">
    <citation type="submission" date="2022-09" db="EMBL/GenBank/DDBJ databases">
        <authorList>
            <person name="Sun Q."/>
            <person name="Ohkuma M."/>
        </authorList>
    </citation>
    <scope>NUCLEOTIDE SEQUENCE</scope>
    <source>
        <strain evidence="5">JCM 13583</strain>
    </source>
</reference>
<dbReference type="InterPro" id="IPR002880">
    <property type="entry name" value="Pyrv_Fd/Flavodoxin_OxRdtase_N"/>
</dbReference>
<evidence type="ECO:0000313" key="5">
    <source>
        <dbReference type="EMBL" id="GGM77375.1"/>
    </source>
</evidence>
<dbReference type="InterPro" id="IPR033412">
    <property type="entry name" value="PFOR_II"/>
</dbReference>